<proteinExistence type="inferred from homology"/>
<evidence type="ECO:0000256" key="1">
    <source>
        <dbReference type="ARBA" id="ARBA00009515"/>
    </source>
</evidence>
<accession>A0A915Q253</accession>
<feature type="region of interest" description="Disordered" evidence="3">
    <location>
        <begin position="455"/>
        <end position="505"/>
    </location>
</feature>
<dbReference type="GO" id="GO:0003723">
    <property type="term" value="F:RNA binding"/>
    <property type="evidence" value="ECO:0007669"/>
    <property type="project" value="TreeGrafter"/>
</dbReference>
<dbReference type="Gene3D" id="1.25.10.10">
    <property type="entry name" value="Leucine-rich Repeat Variant"/>
    <property type="match status" value="1"/>
</dbReference>
<dbReference type="GO" id="GO:0006915">
    <property type="term" value="P:apoptotic process"/>
    <property type="evidence" value="ECO:0007669"/>
    <property type="project" value="UniProtKB-KW"/>
</dbReference>
<name>A0A915Q253_9BILA</name>
<dbReference type="InterPro" id="IPR016024">
    <property type="entry name" value="ARM-type_fold"/>
</dbReference>
<dbReference type="WBParaSite" id="sdigi.contig47.g2890.t1">
    <property type="protein sequence ID" value="sdigi.contig47.g2890.t1"/>
    <property type="gene ID" value="sdigi.contig47.g2890"/>
</dbReference>
<comment type="similarity">
    <text evidence="1">Belongs to the API5 family.</text>
</comment>
<evidence type="ECO:0000256" key="2">
    <source>
        <dbReference type="ARBA" id="ARBA00022703"/>
    </source>
</evidence>
<dbReference type="GO" id="GO:0043066">
    <property type="term" value="P:negative regulation of apoptotic process"/>
    <property type="evidence" value="ECO:0007669"/>
    <property type="project" value="TreeGrafter"/>
</dbReference>
<dbReference type="Proteomes" id="UP000887581">
    <property type="component" value="Unplaced"/>
</dbReference>
<reference evidence="5" key="1">
    <citation type="submission" date="2022-11" db="UniProtKB">
        <authorList>
            <consortium name="WormBaseParasite"/>
        </authorList>
    </citation>
    <scope>IDENTIFICATION</scope>
</reference>
<evidence type="ECO:0000313" key="5">
    <source>
        <dbReference type="WBParaSite" id="sdigi.contig47.g2890.t1"/>
    </source>
</evidence>
<dbReference type="InterPro" id="IPR011989">
    <property type="entry name" value="ARM-like"/>
</dbReference>
<feature type="compositionally biased region" description="Basic and acidic residues" evidence="3">
    <location>
        <begin position="455"/>
        <end position="468"/>
    </location>
</feature>
<evidence type="ECO:0000313" key="4">
    <source>
        <dbReference type="Proteomes" id="UP000887581"/>
    </source>
</evidence>
<dbReference type="InterPro" id="IPR008383">
    <property type="entry name" value="API5"/>
</dbReference>
<organism evidence="4 5">
    <name type="scientific">Setaria digitata</name>
    <dbReference type="NCBI Taxonomy" id="48799"/>
    <lineage>
        <taxon>Eukaryota</taxon>
        <taxon>Metazoa</taxon>
        <taxon>Ecdysozoa</taxon>
        <taxon>Nematoda</taxon>
        <taxon>Chromadorea</taxon>
        <taxon>Rhabditida</taxon>
        <taxon>Spirurina</taxon>
        <taxon>Spiruromorpha</taxon>
        <taxon>Filarioidea</taxon>
        <taxon>Setariidae</taxon>
        <taxon>Setaria</taxon>
    </lineage>
</organism>
<dbReference type="GO" id="GO:0005634">
    <property type="term" value="C:nucleus"/>
    <property type="evidence" value="ECO:0007669"/>
    <property type="project" value="TreeGrafter"/>
</dbReference>
<dbReference type="SUPFAM" id="SSF48371">
    <property type="entry name" value="ARM repeat"/>
    <property type="match status" value="1"/>
</dbReference>
<keyword evidence="2" id="KW-0053">Apoptosis</keyword>
<dbReference type="PANTHER" id="PTHR12758">
    <property type="entry name" value="APOPTOSIS INHIBITOR 5-RELATED"/>
    <property type="match status" value="1"/>
</dbReference>
<evidence type="ECO:0000256" key="3">
    <source>
        <dbReference type="SAM" id="MobiDB-lite"/>
    </source>
</evidence>
<sequence>MSSATVDDVYDACERLDKAEVKDAEDYKVFISGTKGNNGKVKKLCAHMIVRYWQDFTDLRNVAFYSLVSLLEDRDPDIRKAVIREIPHVVKSGELVDKIADVLSQMLQQTDELQEIAMLTNVLVQFLKSHPKGWYLINVLSAIFVNVVKSEEESVRLRLLKFIQLHVRDIPVHLMNEELMQSIEHHIREVLKDITAGEFDLIFNFMCSLDFFRTTKGRVVLYKIVVDQMQISEPFPANDPQRFDQILYFVERARLLFSANCRSSELVNFMISKGIPVLEEVDAALRIRFLRDLVELAPFSKSLDRSDLMILADYFSKLIPPLPSERSDANVGDANTSLEQELRLSELETTSLAFASFCKADKTAFDYAVEHSKDPENWRKRIIYLGRLLQQYIVSANSELQKMRKLEPSKRDKTQYSFQQNSLKMAENTLHLMKMLAHKSPSFIFAITPSWKAENRKRDHESNVDTEQKRKRPLPDFYVPPGGKYSGVLSRGGKKNNAGGRFNRR</sequence>
<protein>
    <submittedName>
        <fullName evidence="5">Apoptosis inhibitor 5</fullName>
    </submittedName>
</protein>
<keyword evidence="4" id="KW-1185">Reference proteome</keyword>
<dbReference type="Pfam" id="PF05918">
    <property type="entry name" value="API5"/>
    <property type="match status" value="1"/>
</dbReference>
<dbReference type="PANTHER" id="PTHR12758:SF19">
    <property type="entry name" value="APOPTOSIS INHIBITOR 5"/>
    <property type="match status" value="1"/>
</dbReference>
<dbReference type="AlphaFoldDB" id="A0A915Q253"/>